<accession>G4YWF5</accession>
<keyword evidence="1" id="KW-0233">DNA recombination</keyword>
<evidence type="ECO:0000313" key="4">
    <source>
        <dbReference type="Proteomes" id="UP000002640"/>
    </source>
</evidence>
<dbReference type="STRING" id="1094619.G4YWF5"/>
<protein>
    <recommendedName>
        <fullName evidence="5">Tyr recombinase domain-containing protein</fullName>
    </recommendedName>
</protein>
<dbReference type="Gene3D" id="1.10.443.10">
    <property type="entry name" value="Intergrase catalytic core"/>
    <property type="match status" value="1"/>
</dbReference>
<dbReference type="SUPFAM" id="SSF56349">
    <property type="entry name" value="DNA breaking-rejoining enzymes"/>
    <property type="match status" value="1"/>
</dbReference>
<dbReference type="InParanoid" id="G4YWF5"/>
<evidence type="ECO:0008006" key="5">
    <source>
        <dbReference type="Google" id="ProtNLM"/>
    </source>
</evidence>
<dbReference type="InterPro" id="IPR011010">
    <property type="entry name" value="DNA_brk_join_enz"/>
</dbReference>
<dbReference type="RefSeq" id="XP_009520889.1">
    <property type="nucleotide sequence ID" value="XM_009522594.1"/>
</dbReference>
<organism evidence="3 4">
    <name type="scientific">Phytophthora sojae (strain P6497)</name>
    <name type="common">Soybean stem and root rot agent</name>
    <name type="synonym">Phytophthora megasperma f. sp. glycines</name>
    <dbReference type="NCBI Taxonomy" id="1094619"/>
    <lineage>
        <taxon>Eukaryota</taxon>
        <taxon>Sar</taxon>
        <taxon>Stramenopiles</taxon>
        <taxon>Oomycota</taxon>
        <taxon>Peronosporomycetes</taxon>
        <taxon>Peronosporales</taxon>
        <taxon>Peronosporaceae</taxon>
        <taxon>Phytophthora</taxon>
    </lineage>
</organism>
<proteinExistence type="predicted"/>
<dbReference type="GO" id="GO:0006310">
    <property type="term" value="P:DNA recombination"/>
    <property type="evidence" value="ECO:0007669"/>
    <property type="project" value="UniProtKB-KW"/>
</dbReference>
<evidence type="ECO:0000313" key="3">
    <source>
        <dbReference type="EMBL" id="EGZ25601.1"/>
    </source>
</evidence>
<evidence type="ECO:0000256" key="2">
    <source>
        <dbReference type="SAM" id="MobiDB-lite"/>
    </source>
</evidence>
<feature type="region of interest" description="Disordered" evidence="2">
    <location>
        <begin position="371"/>
        <end position="397"/>
    </location>
</feature>
<reference evidence="3 4" key="1">
    <citation type="journal article" date="2006" name="Science">
        <title>Phytophthora genome sequences uncover evolutionary origins and mechanisms of pathogenesis.</title>
        <authorList>
            <person name="Tyler B.M."/>
            <person name="Tripathy S."/>
            <person name="Zhang X."/>
            <person name="Dehal P."/>
            <person name="Jiang R.H."/>
            <person name="Aerts A."/>
            <person name="Arredondo F.D."/>
            <person name="Baxter L."/>
            <person name="Bensasson D."/>
            <person name="Beynon J.L."/>
            <person name="Chapman J."/>
            <person name="Damasceno C.M."/>
            <person name="Dorrance A.E."/>
            <person name="Dou D."/>
            <person name="Dickerman A.W."/>
            <person name="Dubchak I.L."/>
            <person name="Garbelotto M."/>
            <person name="Gijzen M."/>
            <person name="Gordon S.G."/>
            <person name="Govers F."/>
            <person name="Grunwald N.J."/>
            <person name="Huang W."/>
            <person name="Ivors K.L."/>
            <person name="Jones R.W."/>
            <person name="Kamoun S."/>
            <person name="Krampis K."/>
            <person name="Lamour K.H."/>
            <person name="Lee M.K."/>
            <person name="McDonald W.H."/>
            <person name="Medina M."/>
            <person name="Meijer H.J."/>
            <person name="Nordberg E.K."/>
            <person name="Maclean D.J."/>
            <person name="Ospina-Giraldo M.D."/>
            <person name="Morris P.F."/>
            <person name="Phuntumart V."/>
            <person name="Putnam N.H."/>
            <person name="Rash S."/>
            <person name="Rose J.K."/>
            <person name="Sakihama Y."/>
            <person name="Salamov A.A."/>
            <person name="Savidor A."/>
            <person name="Scheuring C.F."/>
            <person name="Smith B.M."/>
            <person name="Sobral B.W."/>
            <person name="Terry A."/>
            <person name="Torto-Alalibo T.A."/>
            <person name="Win J."/>
            <person name="Xu Z."/>
            <person name="Zhang H."/>
            <person name="Grigoriev I.V."/>
            <person name="Rokhsar D.S."/>
            <person name="Boore J.L."/>
        </authorList>
    </citation>
    <scope>NUCLEOTIDE SEQUENCE [LARGE SCALE GENOMIC DNA]</scope>
    <source>
        <strain evidence="3 4">P6497</strain>
    </source>
</reference>
<sequence>MELPETSLLYQAALAAAKFADQRLESRTRTDYNGSLRRNAAFCISEGYPDPLKQRFVQLPGMLAGGHPHDRWVADTAADGTLTPRGNPAKSATISQILAGLSNVKKRERTPKRASPMSLSMLSKIIAFLESDPMFNKTMRLWVSAVCSLAFYGMCRINEVLLMKKGDIQLELRRTRTYSLHLLPKEEKAAEALTYLSRWFHNAQTELHHRWSSDDYAFPSLTKIPRGGAKRQRCAGNGGRVPFAKVGIKWGTQMKDTNFTQVLNIVAAAAGMKRSVLGDEIWFTSHCFDRGGAQYRFMFAPEKRRWSLKLVKWWAGWAGWAPSEKAETVTRYLLDDVMDREENQLGDSLAPDADACITAASLDGLQDIDYGRTYSDADDDPQLNPTYAAPDEVPPALHPSTIAELKDTLLEGLRGMIQGVGCGKNDTQETEDGEHAEDTIATCDGTVVETAHLVSELPDAKSWRDYVHQYWHPNPACHQYRAGVGMLPHERKIHRSRLSRMKIIAEFIRAEYDDGQDFQEGFRWPCPGRVDGQQDTCCDSSE</sequence>
<gene>
    <name evidence="3" type="ORF">PHYSODRAFT_326592</name>
</gene>
<dbReference type="GO" id="GO:0015074">
    <property type="term" value="P:DNA integration"/>
    <property type="evidence" value="ECO:0007669"/>
    <property type="project" value="InterPro"/>
</dbReference>
<dbReference type="InterPro" id="IPR013762">
    <property type="entry name" value="Integrase-like_cat_sf"/>
</dbReference>
<dbReference type="KEGG" id="psoj:PHYSODRAFT_326592"/>
<dbReference type="AlphaFoldDB" id="G4YWF5"/>
<dbReference type="GeneID" id="20645463"/>
<evidence type="ECO:0000256" key="1">
    <source>
        <dbReference type="ARBA" id="ARBA00023172"/>
    </source>
</evidence>
<dbReference type="EMBL" id="JH159152">
    <property type="protein sequence ID" value="EGZ25601.1"/>
    <property type="molecule type" value="Genomic_DNA"/>
</dbReference>
<name>G4YWF5_PHYSP</name>
<keyword evidence="4" id="KW-1185">Reference proteome</keyword>
<dbReference type="GO" id="GO:0003677">
    <property type="term" value="F:DNA binding"/>
    <property type="evidence" value="ECO:0007669"/>
    <property type="project" value="InterPro"/>
</dbReference>
<dbReference type="Proteomes" id="UP000002640">
    <property type="component" value="Unassembled WGS sequence"/>
</dbReference>